<keyword evidence="2" id="KW-1185">Reference proteome</keyword>
<dbReference type="RefSeq" id="WP_071804315.1">
    <property type="nucleotide sequence ID" value="NZ_MEIA01000090.1"/>
</dbReference>
<protein>
    <submittedName>
        <fullName evidence="1">Uncharacterized protein</fullName>
    </submittedName>
</protein>
<name>A0A1K0FPD8_9ACTN</name>
<sequence length="121" mass="13308">MPLNKTQLIAVLGNELWTSSLNPHAAWVTAELRERMKRPRIGDLVVEFSAGQRGDADGVGWLRAIEFADGAGGDSVNIDGRRVVDAWMVEPIDKPGQPIRWSNATFFAIPLQNARQWLAAG</sequence>
<proteinExistence type="predicted"/>
<evidence type="ECO:0000313" key="2">
    <source>
        <dbReference type="Proteomes" id="UP000182486"/>
    </source>
</evidence>
<gene>
    <name evidence="1" type="ORF">BG844_08420</name>
</gene>
<accession>A0A1K0FPD8</accession>
<reference evidence="1 2" key="1">
    <citation type="submission" date="2016-09" db="EMBL/GenBank/DDBJ databases">
        <title>Couchioplanes caeruleus draft genome sequence.</title>
        <authorList>
            <person name="Sheehan J."/>
            <person name="Caffrey P."/>
        </authorList>
    </citation>
    <scope>NUCLEOTIDE SEQUENCE [LARGE SCALE GENOMIC DNA]</scope>
    <source>
        <strain evidence="1 2">DSM 43634</strain>
    </source>
</reference>
<evidence type="ECO:0000313" key="1">
    <source>
        <dbReference type="EMBL" id="OJF14657.1"/>
    </source>
</evidence>
<dbReference type="Proteomes" id="UP000182486">
    <property type="component" value="Unassembled WGS sequence"/>
</dbReference>
<dbReference type="EMBL" id="MEIA01000090">
    <property type="protein sequence ID" value="OJF14657.1"/>
    <property type="molecule type" value="Genomic_DNA"/>
</dbReference>
<organism evidence="1 2">
    <name type="scientific">Couchioplanes caeruleus subsp. caeruleus</name>
    <dbReference type="NCBI Taxonomy" id="56427"/>
    <lineage>
        <taxon>Bacteria</taxon>
        <taxon>Bacillati</taxon>
        <taxon>Actinomycetota</taxon>
        <taxon>Actinomycetes</taxon>
        <taxon>Micromonosporales</taxon>
        <taxon>Micromonosporaceae</taxon>
        <taxon>Couchioplanes</taxon>
    </lineage>
</organism>
<comment type="caution">
    <text evidence="1">The sequence shown here is derived from an EMBL/GenBank/DDBJ whole genome shotgun (WGS) entry which is preliminary data.</text>
</comment>
<dbReference type="AlphaFoldDB" id="A0A1K0FPD8"/>